<dbReference type="EMBL" id="VDEP01000138">
    <property type="protein sequence ID" value="KAA1128905.1"/>
    <property type="molecule type" value="Genomic_DNA"/>
</dbReference>
<name>A0A5B0RUY4_PUCGR</name>
<protein>
    <submittedName>
        <fullName evidence="2">Uncharacterized protein</fullName>
    </submittedName>
</protein>
<dbReference type="Proteomes" id="UP000325313">
    <property type="component" value="Unassembled WGS sequence"/>
</dbReference>
<dbReference type="AlphaFoldDB" id="A0A5B0RUY4"/>
<feature type="compositionally biased region" description="Polar residues" evidence="1">
    <location>
        <begin position="123"/>
        <end position="132"/>
    </location>
</feature>
<feature type="region of interest" description="Disordered" evidence="1">
    <location>
        <begin position="111"/>
        <end position="142"/>
    </location>
</feature>
<evidence type="ECO:0000256" key="1">
    <source>
        <dbReference type="SAM" id="MobiDB-lite"/>
    </source>
</evidence>
<reference evidence="2 3" key="1">
    <citation type="submission" date="2019-05" db="EMBL/GenBank/DDBJ databases">
        <title>Emergence of the Ug99 lineage of the wheat stem rust pathogen through somatic hybridization.</title>
        <authorList>
            <person name="Li F."/>
            <person name="Upadhyaya N.M."/>
            <person name="Sperschneider J."/>
            <person name="Matny O."/>
            <person name="Nguyen-Phuc H."/>
            <person name="Mago R."/>
            <person name="Raley C."/>
            <person name="Miller M.E."/>
            <person name="Silverstein K.A.T."/>
            <person name="Henningsen E."/>
            <person name="Hirsch C.D."/>
            <person name="Visser B."/>
            <person name="Pretorius Z.A."/>
            <person name="Steffenson B.J."/>
            <person name="Schwessinger B."/>
            <person name="Dodds P.N."/>
            <person name="Figueroa M."/>
        </authorList>
    </citation>
    <scope>NUCLEOTIDE SEQUENCE [LARGE SCALE GENOMIC DNA]</scope>
    <source>
        <strain evidence="2 3">Ug99</strain>
    </source>
</reference>
<feature type="compositionally biased region" description="Low complexity" evidence="1">
    <location>
        <begin position="50"/>
        <end position="76"/>
    </location>
</feature>
<proteinExistence type="predicted"/>
<accession>A0A5B0RUY4</accession>
<organism evidence="2 3">
    <name type="scientific">Puccinia graminis f. sp. tritici</name>
    <dbReference type="NCBI Taxonomy" id="56615"/>
    <lineage>
        <taxon>Eukaryota</taxon>
        <taxon>Fungi</taxon>
        <taxon>Dikarya</taxon>
        <taxon>Basidiomycota</taxon>
        <taxon>Pucciniomycotina</taxon>
        <taxon>Pucciniomycetes</taxon>
        <taxon>Pucciniales</taxon>
        <taxon>Pucciniaceae</taxon>
        <taxon>Puccinia</taxon>
    </lineage>
</organism>
<feature type="compositionally biased region" description="Pro residues" evidence="1">
    <location>
        <begin position="1"/>
        <end position="17"/>
    </location>
</feature>
<feature type="region of interest" description="Disordered" evidence="1">
    <location>
        <begin position="1"/>
        <end position="76"/>
    </location>
</feature>
<sequence>MATPAPLPSVLPLPIGPSTPAAHLHHQLRESSLHSPSQQRHSFHRDQTALPSSSSSGPSLPHPSSNSSSKLPSPSSITHLPASYPLILPLILLTSIQIQIRIHLSFPNDNSSLNPSSTSSSTAPVNQRNTIPLDQRSGFHMF</sequence>
<evidence type="ECO:0000313" key="3">
    <source>
        <dbReference type="Proteomes" id="UP000325313"/>
    </source>
</evidence>
<feature type="compositionally biased region" description="Low complexity" evidence="1">
    <location>
        <begin position="111"/>
        <end position="122"/>
    </location>
</feature>
<gene>
    <name evidence="2" type="ORF">PGTUg99_000095</name>
</gene>
<evidence type="ECO:0000313" key="2">
    <source>
        <dbReference type="EMBL" id="KAA1128905.1"/>
    </source>
</evidence>
<comment type="caution">
    <text evidence="2">The sequence shown here is derived from an EMBL/GenBank/DDBJ whole genome shotgun (WGS) entry which is preliminary data.</text>
</comment>